<dbReference type="PROSITE" id="PS51821">
    <property type="entry name" value="VELVET"/>
    <property type="match status" value="1"/>
</dbReference>
<accession>A8NZV1</accession>
<keyword evidence="8" id="KW-1185">Reference proteome</keyword>
<evidence type="ECO:0000259" key="6">
    <source>
        <dbReference type="PROSITE" id="PS51821"/>
    </source>
</evidence>
<evidence type="ECO:0000256" key="1">
    <source>
        <dbReference type="ARBA" id="ARBA00004123"/>
    </source>
</evidence>
<comment type="subcellular location">
    <subcellularLocation>
        <location evidence="1">Nucleus</location>
    </subcellularLocation>
</comment>
<feature type="region of interest" description="Disordered" evidence="5">
    <location>
        <begin position="399"/>
        <end position="441"/>
    </location>
</feature>
<dbReference type="AlphaFoldDB" id="A8NZV1"/>
<dbReference type="Proteomes" id="UP000001861">
    <property type="component" value="Unassembled WGS sequence"/>
</dbReference>
<dbReference type="KEGG" id="cci:CC1G_06962"/>
<dbReference type="RefSeq" id="XP_001837756.2">
    <property type="nucleotide sequence ID" value="XM_001837704.2"/>
</dbReference>
<feature type="region of interest" description="Disordered" evidence="5">
    <location>
        <begin position="205"/>
        <end position="260"/>
    </location>
</feature>
<dbReference type="InterPro" id="IPR021740">
    <property type="entry name" value="Velvet"/>
</dbReference>
<feature type="compositionally biased region" description="Polar residues" evidence="5">
    <location>
        <begin position="210"/>
        <end position="226"/>
    </location>
</feature>
<sequence length="441" mass="48745">MYRTGPQEQGNVYVPHTFDRQLPPLNFGQPSSSHYFSRSTSSALGDACQPRSLSSTRHSSVETYTRPQAPVATSTTSSDSPPVSDVPPVVPSMNTNDSGSHTPFATFFHPGSADSTDFINKPMYFETGQFAGRTMRAELVEIQKADLGRKYARVDRRPLDPPPVVQYKLFEVQEDGIEREVPNYEAIDTPGLLCTVDLYPVPPPAKESLANASGTGSPGPSRSATDPHSRRGSISPHRQHALPPPSTSSYASSPSQSTSPVAATAIDPLLQVDPKPTDQVLWYINNFPIMKSSVSTTSLVGATVVQPNLVEYRGKKTLVFVFADLAVKNEGYFILRYSVFDIYGSPRGSPDGVRVMQAECFGGPFRVFSTKEFPGLQASTELTKHLARWGVRLNIRENERRRRKKRDMTPPDERSSPYTTTALNLKRKSRHPYDDEDEDDD</sequence>
<dbReference type="PANTHER" id="PTHR33572">
    <property type="entry name" value="SPORE DEVELOPMENT REGULATOR VOSA"/>
    <property type="match status" value="1"/>
</dbReference>
<organism evidence="7 8">
    <name type="scientific">Coprinopsis cinerea (strain Okayama-7 / 130 / ATCC MYA-4618 / FGSC 9003)</name>
    <name type="common">Inky cap fungus</name>
    <name type="synonym">Hormographiella aspergillata</name>
    <dbReference type="NCBI Taxonomy" id="240176"/>
    <lineage>
        <taxon>Eukaryota</taxon>
        <taxon>Fungi</taxon>
        <taxon>Dikarya</taxon>
        <taxon>Basidiomycota</taxon>
        <taxon>Agaricomycotina</taxon>
        <taxon>Agaricomycetes</taxon>
        <taxon>Agaricomycetidae</taxon>
        <taxon>Agaricales</taxon>
        <taxon>Agaricineae</taxon>
        <taxon>Psathyrellaceae</taxon>
        <taxon>Coprinopsis</taxon>
    </lineage>
</organism>
<gene>
    <name evidence="7" type="ORF">CC1G_06962</name>
</gene>
<keyword evidence="3" id="KW-0804">Transcription</keyword>
<dbReference type="GO" id="GO:0005634">
    <property type="term" value="C:nucleus"/>
    <property type="evidence" value="ECO:0007669"/>
    <property type="project" value="UniProtKB-SubCell"/>
</dbReference>
<dbReference type="eggNOG" id="ENOG502SSVH">
    <property type="taxonomic scope" value="Eukaryota"/>
</dbReference>
<protein>
    <recommendedName>
        <fullName evidence="6">Velvet domain-containing protein</fullName>
    </recommendedName>
</protein>
<feature type="compositionally biased region" description="Polar residues" evidence="5">
    <location>
        <begin position="51"/>
        <end position="66"/>
    </location>
</feature>
<keyword evidence="4" id="KW-0539">Nucleus</keyword>
<reference evidence="7 8" key="1">
    <citation type="journal article" date="2010" name="Proc. Natl. Acad. Sci. U.S.A.">
        <title>Insights into evolution of multicellular fungi from the assembled chromosomes of the mushroom Coprinopsis cinerea (Coprinus cinereus).</title>
        <authorList>
            <person name="Stajich J.E."/>
            <person name="Wilke S.K."/>
            <person name="Ahren D."/>
            <person name="Au C.H."/>
            <person name="Birren B.W."/>
            <person name="Borodovsky M."/>
            <person name="Burns C."/>
            <person name="Canback B."/>
            <person name="Casselton L.A."/>
            <person name="Cheng C.K."/>
            <person name="Deng J."/>
            <person name="Dietrich F.S."/>
            <person name="Fargo D.C."/>
            <person name="Farman M.L."/>
            <person name="Gathman A.C."/>
            <person name="Goldberg J."/>
            <person name="Guigo R."/>
            <person name="Hoegger P.J."/>
            <person name="Hooker J.B."/>
            <person name="Huggins A."/>
            <person name="James T.Y."/>
            <person name="Kamada T."/>
            <person name="Kilaru S."/>
            <person name="Kodira C."/>
            <person name="Kues U."/>
            <person name="Kupfer D."/>
            <person name="Kwan H.S."/>
            <person name="Lomsadze A."/>
            <person name="Li W."/>
            <person name="Lilly W.W."/>
            <person name="Ma L.J."/>
            <person name="Mackey A.J."/>
            <person name="Manning G."/>
            <person name="Martin F."/>
            <person name="Muraguchi H."/>
            <person name="Natvig D.O."/>
            <person name="Palmerini H."/>
            <person name="Ramesh M.A."/>
            <person name="Rehmeyer C.J."/>
            <person name="Roe B.A."/>
            <person name="Shenoy N."/>
            <person name="Stanke M."/>
            <person name="Ter-Hovhannisyan V."/>
            <person name="Tunlid A."/>
            <person name="Velagapudi R."/>
            <person name="Vision T.J."/>
            <person name="Zeng Q."/>
            <person name="Zolan M.E."/>
            <person name="Pukkila P.J."/>
        </authorList>
    </citation>
    <scope>NUCLEOTIDE SEQUENCE [LARGE SCALE GENOMIC DNA]</scope>
    <source>
        <strain evidence="8">Okayama-7 / 130 / ATCC MYA-4618 / FGSC 9003</strain>
    </source>
</reference>
<feature type="compositionally biased region" description="Low complexity" evidence="5">
    <location>
        <begin position="31"/>
        <end position="42"/>
    </location>
</feature>
<evidence type="ECO:0000313" key="7">
    <source>
        <dbReference type="EMBL" id="EAU84100.2"/>
    </source>
</evidence>
<evidence type="ECO:0000256" key="4">
    <source>
        <dbReference type="ARBA" id="ARBA00023242"/>
    </source>
</evidence>
<evidence type="ECO:0000256" key="3">
    <source>
        <dbReference type="ARBA" id="ARBA00023163"/>
    </source>
</evidence>
<dbReference type="GeneID" id="6014318"/>
<dbReference type="STRING" id="240176.A8NZV1"/>
<feature type="compositionally biased region" description="Low complexity" evidence="5">
    <location>
        <begin position="69"/>
        <end position="83"/>
    </location>
</feature>
<dbReference type="VEuPathDB" id="FungiDB:CC1G_06962"/>
<proteinExistence type="predicted"/>
<name>A8NZV1_COPC7</name>
<evidence type="ECO:0000256" key="2">
    <source>
        <dbReference type="ARBA" id="ARBA00023015"/>
    </source>
</evidence>
<feature type="domain" description="Velvet" evidence="6">
    <location>
        <begin position="132"/>
        <end position="396"/>
    </location>
</feature>
<keyword evidence="2" id="KW-0805">Transcription regulation</keyword>
<dbReference type="PANTHER" id="PTHR33572:SF3">
    <property type="entry name" value="VELVET COMPLEX SUBUNIT B"/>
    <property type="match status" value="1"/>
</dbReference>
<feature type="compositionally biased region" description="Low complexity" evidence="5">
    <location>
        <begin position="247"/>
        <end position="260"/>
    </location>
</feature>
<evidence type="ECO:0000256" key="5">
    <source>
        <dbReference type="SAM" id="MobiDB-lite"/>
    </source>
</evidence>
<dbReference type="HOGENOM" id="CLU_621135_0_0_1"/>
<dbReference type="InParanoid" id="A8NZV1"/>
<evidence type="ECO:0000313" key="8">
    <source>
        <dbReference type="Proteomes" id="UP000001861"/>
    </source>
</evidence>
<feature type="region of interest" description="Disordered" evidence="5">
    <location>
        <begin position="23"/>
        <end position="97"/>
    </location>
</feature>
<dbReference type="OrthoDB" id="5599552at2759"/>
<dbReference type="InterPro" id="IPR037525">
    <property type="entry name" value="Velvet_dom"/>
</dbReference>
<comment type="caution">
    <text evidence="7">The sequence shown here is derived from an EMBL/GenBank/DDBJ whole genome shotgun (WGS) entry which is preliminary data.</text>
</comment>
<dbReference type="InterPro" id="IPR038491">
    <property type="entry name" value="Velvet_dom_sf"/>
</dbReference>
<dbReference type="Gene3D" id="2.60.40.3960">
    <property type="entry name" value="Velvet domain"/>
    <property type="match status" value="1"/>
</dbReference>
<dbReference type="Pfam" id="PF11754">
    <property type="entry name" value="Velvet"/>
    <property type="match status" value="1"/>
</dbReference>
<dbReference type="EMBL" id="AACS02000006">
    <property type="protein sequence ID" value="EAU84100.2"/>
    <property type="molecule type" value="Genomic_DNA"/>
</dbReference>
<dbReference type="OMA" id="IQAECFG"/>